<feature type="compositionally biased region" description="Acidic residues" evidence="2">
    <location>
        <begin position="178"/>
        <end position="194"/>
    </location>
</feature>
<evidence type="ECO:0000313" key="5">
    <source>
        <dbReference type="Proteomes" id="UP001361570"/>
    </source>
</evidence>
<feature type="region of interest" description="Disordered" evidence="2">
    <location>
        <begin position="248"/>
        <end position="281"/>
    </location>
</feature>
<feature type="region of interest" description="Disordered" evidence="2">
    <location>
        <begin position="701"/>
        <end position="724"/>
    </location>
</feature>
<accession>A0ABU8DVE5</accession>
<dbReference type="Proteomes" id="UP001361570">
    <property type="component" value="Unassembled WGS sequence"/>
</dbReference>
<dbReference type="CDD" id="cd06974">
    <property type="entry name" value="TerD_like"/>
    <property type="match status" value="1"/>
</dbReference>
<feature type="domain" description="TerD" evidence="3">
    <location>
        <begin position="4"/>
        <end position="170"/>
    </location>
</feature>
<name>A0ABU8DVE5_9ACTN</name>
<evidence type="ECO:0000256" key="1">
    <source>
        <dbReference type="ARBA" id="ARBA00008775"/>
    </source>
</evidence>
<evidence type="ECO:0000259" key="3">
    <source>
        <dbReference type="Pfam" id="PF02342"/>
    </source>
</evidence>
<dbReference type="Pfam" id="PF02342">
    <property type="entry name" value="TerD"/>
    <property type="match status" value="1"/>
</dbReference>
<feature type="compositionally biased region" description="Acidic residues" evidence="2">
    <location>
        <begin position="706"/>
        <end position="715"/>
    </location>
</feature>
<feature type="region of interest" description="Disordered" evidence="2">
    <location>
        <begin position="178"/>
        <end position="219"/>
    </location>
</feature>
<feature type="compositionally biased region" description="Low complexity" evidence="2">
    <location>
        <begin position="251"/>
        <end position="267"/>
    </location>
</feature>
<organism evidence="4 5">
    <name type="scientific">Klenkia sesuvii</name>
    <dbReference type="NCBI Taxonomy" id="3103137"/>
    <lineage>
        <taxon>Bacteria</taxon>
        <taxon>Bacillati</taxon>
        <taxon>Actinomycetota</taxon>
        <taxon>Actinomycetes</taxon>
        <taxon>Geodermatophilales</taxon>
        <taxon>Geodermatophilaceae</taxon>
        <taxon>Klenkia</taxon>
    </lineage>
</organism>
<dbReference type="EMBL" id="JBAPLU010000007">
    <property type="protein sequence ID" value="MEI4271833.1"/>
    <property type="molecule type" value="Genomic_DNA"/>
</dbReference>
<feature type="compositionally biased region" description="Low complexity" evidence="2">
    <location>
        <begin position="202"/>
        <end position="211"/>
    </location>
</feature>
<evidence type="ECO:0000256" key="2">
    <source>
        <dbReference type="SAM" id="MobiDB-lite"/>
    </source>
</evidence>
<dbReference type="InterPro" id="IPR003325">
    <property type="entry name" value="TerD"/>
</dbReference>
<comment type="similarity">
    <text evidence="1">Belongs to the CAPAB/TerDEXZ family.</text>
</comment>
<proteinExistence type="inferred from homology"/>
<gene>
    <name evidence="4" type="ORF">TEK04_08870</name>
</gene>
<sequence length="724" mass="75349">MPGTELTKGANTPLPPGATSVRCTVSWGRAEVEVDASALLLGEDGRVRSDADMVFYNQPTSVDGAVRHLGGTRTDDGGQEAVVLDLESLPDDVTTVAVAGSVAAGTFGDVEDLVLVVLDQDGAALASYRVAGAEGETALVLGEVYRRAGAWRVRAVGQGWSSGLAGLATDLGVTISDDDTDDHIDADADTDADDPAPGVDQDPGVPDAPEGADGGDPDDEVAVVELAPAEPGPDAVVVAEPAPRTVPAPVSPGAAAGAAAPTRRPAAGLRTRKQPVTRSAPPALKLAGGEGWTAARLFSISGVGNAAEQEKRATSALLATMMAVKPFGRGLTARFGAPAGLLETYLEVPFHRGEAVVVPDGVLRVQRGAKLWTALLETKTGTGQLRTDQVENYLDVAKREGYDAVVTLSNEIAPAVGEHPVAVDKRKLAKVALFHLSWAEVVHEAQMVLTHRGVADAGQAWLLHEFLRYVQHPRSGAAGFDDMGASWVPVREAVAAGTLRPGDRKVPAAVDAWVRLVRQLCLRLTAELGVEVAHVLPRRLATDPAARTRAGVDTLAASGRLEATLRVPGAVGPLEVVADLRTGQVRTSTRVPAPQEGTNHRRVGWLVKQLAAAPGDLLVEADFGGEAPPTCEQLQLVRTDPACLAPAGRVPLGSFHLARSVPMGTKRSGVRGAFIPSVVAAVEGFYGDVVQPVRPWVARAPRLPDDPADATDVDQEPPVAAARP</sequence>
<reference evidence="4 5" key="1">
    <citation type="submission" date="2024-03" db="EMBL/GenBank/DDBJ databases">
        <title>Draft genome sequence of Klenkia sp. LSe6-5.</title>
        <authorList>
            <person name="Duangmal K."/>
            <person name="Chantavorakit T."/>
        </authorList>
    </citation>
    <scope>NUCLEOTIDE SEQUENCE [LARGE SCALE GENOMIC DNA]</scope>
    <source>
        <strain evidence="4 5">LSe6-5</strain>
    </source>
</reference>
<evidence type="ECO:0000313" key="4">
    <source>
        <dbReference type="EMBL" id="MEI4271833.1"/>
    </source>
</evidence>
<dbReference type="InterPro" id="IPR051324">
    <property type="entry name" value="Stress/Tellurium_Resist"/>
</dbReference>
<protein>
    <submittedName>
        <fullName evidence="4">TerD family protein</fullName>
    </submittedName>
</protein>
<keyword evidence="5" id="KW-1185">Reference proteome</keyword>
<comment type="caution">
    <text evidence="4">The sequence shown here is derived from an EMBL/GenBank/DDBJ whole genome shotgun (WGS) entry which is preliminary data.</text>
</comment>
<dbReference type="RefSeq" id="WP_336403971.1">
    <property type="nucleotide sequence ID" value="NZ_JBAPLU010000007.1"/>
</dbReference>
<dbReference type="Gene3D" id="2.60.60.30">
    <property type="entry name" value="sav2460 like domains"/>
    <property type="match status" value="1"/>
</dbReference>
<dbReference type="PANTHER" id="PTHR32097">
    <property type="entry name" value="CAMP-BINDING PROTEIN 1-RELATED"/>
    <property type="match status" value="1"/>
</dbReference>
<dbReference type="PANTHER" id="PTHR32097:SF4">
    <property type="entry name" value="GENERAL STRESS PROTEIN 16U"/>
    <property type="match status" value="1"/>
</dbReference>